<protein>
    <submittedName>
        <fullName evidence="1">Uncharacterized protein</fullName>
    </submittedName>
</protein>
<proteinExistence type="predicted"/>
<sequence>MPDDLDAPFASADLMASRSSGAITKESHPFLEDELQAATRAIREFCRWHVAPTLQRTYRSASRTPDDVYLPASQLVSIDAVTIDGREFTPEACAAVEFDPLTGWTNLYGRRVTVTYTAGHAEVPADIVGATLEIAAAGLGTSLGQSREQAGAVSLTFDTVGGGVDPQAALGRRLVPYQIGRLP</sequence>
<dbReference type="Proteomes" id="UP000093918">
    <property type="component" value="Unassembled WGS sequence"/>
</dbReference>
<dbReference type="EMBL" id="LZEM01000018">
    <property type="protein sequence ID" value="OAZ40945.1"/>
    <property type="molecule type" value="Genomic_DNA"/>
</dbReference>
<organism evidence="1 2">
    <name type="scientific">Microbacterium arborescens</name>
    <dbReference type="NCBI Taxonomy" id="33883"/>
    <lineage>
        <taxon>Bacteria</taxon>
        <taxon>Bacillati</taxon>
        <taxon>Actinomycetota</taxon>
        <taxon>Actinomycetes</taxon>
        <taxon>Micrococcales</taxon>
        <taxon>Microbacteriaceae</taxon>
        <taxon>Microbacterium</taxon>
    </lineage>
</organism>
<keyword evidence="2" id="KW-1185">Reference proteome</keyword>
<comment type="caution">
    <text evidence="1">The sequence shown here is derived from an EMBL/GenBank/DDBJ whole genome shotgun (WGS) entry which is preliminary data.</text>
</comment>
<gene>
    <name evidence="1" type="ORF">A9Z40_03115</name>
</gene>
<dbReference type="RefSeq" id="WP_064956051.1">
    <property type="nucleotide sequence ID" value="NZ_LZEM01000018.1"/>
</dbReference>
<accession>A0ABX2WIA3</accession>
<reference evidence="2" key="1">
    <citation type="submission" date="2016-06" db="EMBL/GenBank/DDBJ databases">
        <title>Genome sequencing of cellulolytic organisms.</title>
        <authorList>
            <person name="Bohra V."/>
            <person name="Dafale N.A."/>
            <person name="Purohit H.J."/>
        </authorList>
    </citation>
    <scope>NUCLEOTIDE SEQUENCE [LARGE SCALE GENOMIC DNA]</scope>
    <source>
        <strain evidence="2">ND21</strain>
    </source>
</reference>
<evidence type="ECO:0000313" key="2">
    <source>
        <dbReference type="Proteomes" id="UP000093918"/>
    </source>
</evidence>
<evidence type="ECO:0000313" key="1">
    <source>
        <dbReference type="EMBL" id="OAZ40945.1"/>
    </source>
</evidence>
<name>A0ABX2WIA3_9MICO</name>